<reference evidence="6" key="2">
    <citation type="submission" date="2023-03" db="EMBL/GenBank/DDBJ databases">
        <authorList>
            <consortium name="Wellcome Sanger Institute Data Sharing"/>
        </authorList>
    </citation>
    <scope>NUCLEOTIDE SEQUENCE [LARGE SCALE GENOMIC DNA]</scope>
</reference>
<dbReference type="SUPFAM" id="SSF52047">
    <property type="entry name" value="RNI-like"/>
    <property type="match status" value="1"/>
</dbReference>
<evidence type="ECO:0000259" key="4">
    <source>
        <dbReference type="Pfam" id="PF23598"/>
    </source>
</evidence>
<sequence length="420" mass="49872">MGPERKLDVPVYDLSLIRGMWEVRVKKHRERQKKEKERIEQSALTRIDQEWQYRIYCKTLKTSELNLLHHYLERSTLTDIQLCTESDQQQCQEVQQDPNEVKLSFQLEGERWMDFPRELQWMTYLKEWHVRRTRIRQLPDYLALFTQLTVLDIPKNAITELPPEIGKLTVLRELYVSYNRLSRVPPELGNCEKLERLELAGNHNLSELPFELSSLKQLVHLDIAENRFVSIPICALRMTSLQLLDLSNNCMTDLPQDMDRLEQLVTLFIHKNNFNYLPHCLANITTLATIVVSGDELTCIPTKLCNNPEIKFIRLYDNPASKEKKKKEEKKKEGVRRRWREQREAEEVKDSGEKEFIEAYISSLQDRDFTLITTRPHVFWGGLSHARHRPLRHHQSLHFLPALRKRRRKPVKVERMMTEG</sequence>
<dbReference type="InterPro" id="IPR055414">
    <property type="entry name" value="LRR_R13L4/SHOC2-like"/>
</dbReference>
<evidence type="ECO:0000256" key="3">
    <source>
        <dbReference type="SAM" id="MobiDB-lite"/>
    </source>
</evidence>
<dbReference type="GO" id="GO:0005737">
    <property type="term" value="C:cytoplasm"/>
    <property type="evidence" value="ECO:0007669"/>
    <property type="project" value="TreeGrafter"/>
</dbReference>
<keyword evidence="1" id="KW-0433">Leucine-rich repeat</keyword>
<evidence type="ECO:0000313" key="6">
    <source>
        <dbReference type="Proteomes" id="UP000265100"/>
    </source>
</evidence>
<protein>
    <recommendedName>
        <fullName evidence="4">Disease resistance R13L4/SHOC-2-like LRR domain-containing protein</fullName>
    </recommendedName>
</protein>
<evidence type="ECO:0000256" key="1">
    <source>
        <dbReference type="ARBA" id="ARBA00022614"/>
    </source>
</evidence>
<feature type="region of interest" description="Disordered" evidence="3">
    <location>
        <begin position="323"/>
        <end position="344"/>
    </location>
</feature>
<dbReference type="PROSITE" id="PS51450">
    <property type="entry name" value="LRR"/>
    <property type="match status" value="1"/>
</dbReference>
<dbReference type="PANTHER" id="PTHR48051">
    <property type="match status" value="1"/>
</dbReference>
<proteinExistence type="predicted"/>
<dbReference type="Ensembl" id="ENSACLT00000009597.2">
    <property type="protein sequence ID" value="ENSACLP00000009378.2"/>
    <property type="gene ID" value="ENSACLG00000006394.2"/>
</dbReference>
<dbReference type="Gene3D" id="3.80.10.10">
    <property type="entry name" value="Ribonuclease Inhibitor"/>
    <property type="match status" value="1"/>
</dbReference>
<keyword evidence="6" id="KW-1185">Reference proteome</keyword>
<dbReference type="AlphaFoldDB" id="A0A3P8NX67"/>
<dbReference type="Bgee" id="ENSACLG00000006394">
    <property type="expression patterns" value="Expressed in muscle tissue and 7 other cell types or tissues"/>
</dbReference>
<feature type="compositionally biased region" description="Basic residues" evidence="3">
    <location>
        <begin position="323"/>
        <end position="340"/>
    </location>
</feature>
<name>A0A3P8NX67_ASTCA</name>
<dbReference type="InterPro" id="IPR003591">
    <property type="entry name" value="Leu-rich_rpt_typical-subtyp"/>
</dbReference>
<reference evidence="5 6" key="1">
    <citation type="submission" date="2018-05" db="EMBL/GenBank/DDBJ databases">
        <authorList>
            <person name="Datahose"/>
        </authorList>
    </citation>
    <scope>NUCLEOTIDE SEQUENCE</scope>
</reference>
<dbReference type="InterPro" id="IPR050216">
    <property type="entry name" value="LRR_domain-containing"/>
</dbReference>
<dbReference type="InterPro" id="IPR001611">
    <property type="entry name" value="Leu-rich_rpt"/>
</dbReference>
<keyword evidence="2" id="KW-0677">Repeat</keyword>
<dbReference type="SMART" id="SM00369">
    <property type="entry name" value="LRR_TYP"/>
    <property type="match status" value="5"/>
</dbReference>
<reference evidence="5" key="4">
    <citation type="submission" date="2025-09" db="UniProtKB">
        <authorList>
            <consortium name="Ensembl"/>
        </authorList>
    </citation>
    <scope>IDENTIFICATION</scope>
</reference>
<dbReference type="PANTHER" id="PTHR48051:SF16">
    <property type="entry name" value="LEUCINE-RICH REPEAT-CONTAINING PROTEIN 2"/>
    <property type="match status" value="1"/>
</dbReference>
<evidence type="ECO:0000313" key="5">
    <source>
        <dbReference type="Ensembl" id="ENSACLP00000009378.2"/>
    </source>
</evidence>
<organism evidence="5 6">
    <name type="scientific">Astatotilapia calliptera</name>
    <name type="common">Eastern happy</name>
    <name type="synonym">Chromis callipterus</name>
    <dbReference type="NCBI Taxonomy" id="8154"/>
    <lineage>
        <taxon>Eukaryota</taxon>
        <taxon>Metazoa</taxon>
        <taxon>Chordata</taxon>
        <taxon>Craniata</taxon>
        <taxon>Vertebrata</taxon>
        <taxon>Euteleostomi</taxon>
        <taxon>Actinopterygii</taxon>
        <taxon>Neopterygii</taxon>
        <taxon>Teleostei</taxon>
        <taxon>Neoteleostei</taxon>
        <taxon>Acanthomorphata</taxon>
        <taxon>Ovalentaria</taxon>
        <taxon>Cichlomorphae</taxon>
        <taxon>Cichliformes</taxon>
        <taxon>Cichlidae</taxon>
        <taxon>African cichlids</taxon>
        <taxon>Pseudocrenilabrinae</taxon>
        <taxon>Haplochromini</taxon>
        <taxon>Astatotilapia</taxon>
    </lineage>
</organism>
<feature type="domain" description="Disease resistance R13L4/SHOC-2-like LRR" evidence="4">
    <location>
        <begin position="123"/>
        <end position="224"/>
    </location>
</feature>
<dbReference type="InterPro" id="IPR032675">
    <property type="entry name" value="LRR_dom_sf"/>
</dbReference>
<accession>A0A3P8NX67</accession>
<evidence type="ECO:0000256" key="2">
    <source>
        <dbReference type="ARBA" id="ARBA00022737"/>
    </source>
</evidence>
<dbReference type="Proteomes" id="UP000265100">
    <property type="component" value="Chromosome 12"/>
</dbReference>
<dbReference type="GeneTree" id="ENSGT00940000154960"/>
<dbReference type="Pfam" id="PF23598">
    <property type="entry name" value="LRR_14"/>
    <property type="match status" value="1"/>
</dbReference>
<reference evidence="5" key="3">
    <citation type="submission" date="2025-08" db="UniProtKB">
        <authorList>
            <consortium name="Ensembl"/>
        </authorList>
    </citation>
    <scope>IDENTIFICATION</scope>
</reference>